<dbReference type="PANTHER" id="PTHR10434:SF11">
    <property type="entry name" value="1-ACYL-SN-GLYCEROL-3-PHOSPHATE ACYLTRANSFERASE"/>
    <property type="match status" value="1"/>
</dbReference>
<reference evidence="5 6" key="1">
    <citation type="submission" date="2016-10" db="EMBL/GenBank/DDBJ databases">
        <authorList>
            <person name="de Groot N.N."/>
        </authorList>
    </citation>
    <scope>NUCLEOTIDE SEQUENCE [LARGE SCALE GENOMIC DNA]</scope>
    <source>
        <strain evidence="5 6">HLD2</strain>
    </source>
</reference>
<organism evidence="5 6">
    <name type="scientific">Thiohalomonas denitrificans</name>
    <dbReference type="NCBI Taxonomy" id="415747"/>
    <lineage>
        <taxon>Bacteria</taxon>
        <taxon>Pseudomonadati</taxon>
        <taxon>Pseudomonadota</taxon>
        <taxon>Gammaproteobacteria</taxon>
        <taxon>Thiohalomonadales</taxon>
        <taxon>Thiohalomonadaceae</taxon>
        <taxon>Thiohalomonas</taxon>
    </lineage>
</organism>
<evidence type="ECO:0000256" key="3">
    <source>
        <dbReference type="ARBA" id="ARBA00023315"/>
    </source>
</evidence>
<dbReference type="SUPFAM" id="SSF69593">
    <property type="entry name" value="Glycerol-3-phosphate (1)-acyltransferase"/>
    <property type="match status" value="1"/>
</dbReference>
<dbReference type="Pfam" id="PF01553">
    <property type="entry name" value="Acyltransferase"/>
    <property type="match status" value="1"/>
</dbReference>
<evidence type="ECO:0000259" key="4">
    <source>
        <dbReference type="SMART" id="SM00563"/>
    </source>
</evidence>
<accession>A0A1G5PLG9</accession>
<dbReference type="CDD" id="cd07989">
    <property type="entry name" value="LPLAT_AGPAT-like"/>
    <property type="match status" value="1"/>
</dbReference>
<keyword evidence="6" id="KW-1185">Reference proteome</keyword>
<dbReference type="SMART" id="SM00563">
    <property type="entry name" value="PlsC"/>
    <property type="match status" value="1"/>
</dbReference>
<name>A0A1G5PLG9_9GAMM</name>
<dbReference type="GO" id="GO:0003841">
    <property type="term" value="F:1-acylglycerol-3-phosphate O-acyltransferase activity"/>
    <property type="evidence" value="ECO:0007669"/>
    <property type="project" value="TreeGrafter"/>
</dbReference>
<dbReference type="GO" id="GO:0006654">
    <property type="term" value="P:phosphatidic acid biosynthetic process"/>
    <property type="evidence" value="ECO:0007669"/>
    <property type="project" value="TreeGrafter"/>
</dbReference>
<evidence type="ECO:0000256" key="1">
    <source>
        <dbReference type="ARBA" id="ARBA00005189"/>
    </source>
</evidence>
<dbReference type="InterPro" id="IPR002123">
    <property type="entry name" value="Plipid/glycerol_acylTrfase"/>
</dbReference>
<comment type="pathway">
    <text evidence="1">Lipid metabolism.</text>
</comment>
<gene>
    <name evidence="5" type="ORF">SAMN03097708_00382</name>
</gene>
<keyword evidence="2 5" id="KW-0808">Transferase</keyword>
<dbReference type="STRING" id="415747.SAMN03097708_00382"/>
<evidence type="ECO:0000313" key="5">
    <source>
        <dbReference type="EMBL" id="SCZ50288.1"/>
    </source>
</evidence>
<dbReference type="EMBL" id="FMWD01000001">
    <property type="protein sequence ID" value="SCZ50288.1"/>
    <property type="molecule type" value="Genomic_DNA"/>
</dbReference>
<evidence type="ECO:0000313" key="6">
    <source>
        <dbReference type="Proteomes" id="UP000199648"/>
    </source>
</evidence>
<dbReference type="PANTHER" id="PTHR10434">
    <property type="entry name" value="1-ACYL-SN-GLYCEROL-3-PHOSPHATE ACYLTRANSFERASE"/>
    <property type="match status" value="1"/>
</dbReference>
<sequence length="215" mass="23210">MPEGVSQVVRPDWGARWLNAIDRLNSAFCRGYHRMQADPVPLPAEGPALVVANHLSGLDPLVMIAASPRPLRFLIAKEEYERLGLRALFKAVGCIPVDRAGRPERAFREAVKALQSGEVVALFPEGGIHTGDKRPPLKRGVWKLAQLAGCPIYPLHIEGIAGEGRIVSALLRRSRIRVFAHPPITCSGDASTCLDAVYESIGMAPDPLSAIAATL</sequence>
<keyword evidence="3 5" id="KW-0012">Acyltransferase</keyword>
<dbReference type="Proteomes" id="UP000199648">
    <property type="component" value="Unassembled WGS sequence"/>
</dbReference>
<proteinExistence type="predicted"/>
<dbReference type="AlphaFoldDB" id="A0A1G5PLG9"/>
<evidence type="ECO:0000256" key="2">
    <source>
        <dbReference type="ARBA" id="ARBA00022679"/>
    </source>
</evidence>
<protein>
    <submittedName>
        <fullName evidence="5">1-acyl-sn-glycerol-3-phosphate acyltransferase</fullName>
    </submittedName>
</protein>
<feature type="domain" description="Phospholipid/glycerol acyltransferase" evidence="4">
    <location>
        <begin position="48"/>
        <end position="160"/>
    </location>
</feature>